<accession>A0A6M0REF6</accession>
<protein>
    <submittedName>
        <fullName evidence="1">Helix-turn-helix domain-containing protein</fullName>
    </submittedName>
</protein>
<sequence>MYLPNKQVRFVNWEEYSRLKREEGLTDKKIAKVFGVSASTLSRLKKNR</sequence>
<evidence type="ECO:0000313" key="2">
    <source>
        <dbReference type="Proteomes" id="UP000473885"/>
    </source>
</evidence>
<dbReference type="EMBL" id="SXDP01000013">
    <property type="protein sequence ID" value="NEZ47828.1"/>
    <property type="molecule type" value="Genomic_DNA"/>
</dbReference>
<gene>
    <name evidence="1" type="ORF">FDF74_11610</name>
</gene>
<dbReference type="Gene3D" id="1.10.10.60">
    <property type="entry name" value="Homeodomain-like"/>
    <property type="match status" value="1"/>
</dbReference>
<comment type="caution">
    <text evidence="1">The sequence shown here is derived from an EMBL/GenBank/DDBJ whole genome shotgun (WGS) entry which is preliminary data.</text>
</comment>
<dbReference type="Proteomes" id="UP000473885">
    <property type="component" value="Unassembled WGS sequence"/>
</dbReference>
<evidence type="ECO:0000313" key="1">
    <source>
        <dbReference type="EMBL" id="NEZ47828.1"/>
    </source>
</evidence>
<reference evidence="1 2" key="1">
    <citation type="submission" date="2019-04" db="EMBL/GenBank/DDBJ databases">
        <title>Genome sequencing of Clostridium botulinum Groups I-IV and Clostridium butyricum.</title>
        <authorList>
            <person name="Brunt J."/>
            <person name="Van Vliet A.H.M."/>
            <person name="Stringer S.C."/>
            <person name="Carter A.T."/>
            <person name="Peck M.W."/>
        </authorList>
    </citation>
    <scope>NUCLEOTIDE SEQUENCE [LARGE SCALE GENOMIC DNA]</scope>
    <source>
        <strain evidence="1 2">IFR 18/094</strain>
    </source>
</reference>
<keyword evidence="2" id="KW-1185">Reference proteome</keyword>
<organism evidence="1 2">
    <name type="scientific">Clostridium niameyense</name>
    <dbReference type="NCBI Taxonomy" id="1622073"/>
    <lineage>
        <taxon>Bacteria</taxon>
        <taxon>Bacillati</taxon>
        <taxon>Bacillota</taxon>
        <taxon>Clostridia</taxon>
        <taxon>Eubacteriales</taxon>
        <taxon>Clostridiaceae</taxon>
        <taxon>Clostridium</taxon>
    </lineage>
</organism>
<dbReference type="AlphaFoldDB" id="A0A6M0REF6"/>
<proteinExistence type="predicted"/>
<name>A0A6M0REF6_9CLOT</name>